<sequence length="83" mass="8959">MIAPPSLRILRARLLQLLLGVLLVLVALSFMPAASAESTPRGALTAEQTLAPRETPMHLREPVRPGAPLPERCPVDTLCLPSR</sequence>
<evidence type="ECO:0000313" key="1">
    <source>
        <dbReference type="EMBL" id="GEN10705.1"/>
    </source>
</evidence>
<dbReference type="Proteomes" id="UP000183760">
    <property type="component" value="Unassembled WGS sequence"/>
</dbReference>
<dbReference type="EMBL" id="BJXR01000040">
    <property type="protein sequence ID" value="GEN10705.1"/>
    <property type="molecule type" value="Genomic_DNA"/>
</dbReference>
<dbReference type="AlphaFoldDB" id="A0A511T959"/>
<reference evidence="2 3" key="1">
    <citation type="submission" date="2016-10" db="EMBL/GenBank/DDBJ databases">
        <authorList>
            <person name="Varghese N."/>
            <person name="Submissions S."/>
        </authorList>
    </citation>
    <scope>NUCLEOTIDE SEQUENCE [LARGE SCALE GENOMIC DNA]</scope>
    <source>
        <strain evidence="2 3">DSM 16525</strain>
    </source>
</reference>
<reference evidence="1 4" key="2">
    <citation type="submission" date="2019-07" db="EMBL/GenBank/DDBJ databases">
        <title>Whole genome shotgun sequence of Myxococcus fulvus NBRC 100333.</title>
        <authorList>
            <person name="Hosoyama A."/>
            <person name="Uohara A."/>
            <person name="Ohji S."/>
            <person name="Ichikawa N."/>
        </authorList>
    </citation>
    <scope>NUCLEOTIDE SEQUENCE [LARGE SCALE GENOMIC DNA]</scope>
    <source>
        <strain evidence="1 4">NBRC 100333</strain>
    </source>
</reference>
<protein>
    <submittedName>
        <fullName evidence="1">Uncharacterized protein</fullName>
    </submittedName>
</protein>
<keyword evidence="3" id="KW-1185">Reference proteome</keyword>
<name>A0A511T959_MYXFU</name>
<gene>
    <name evidence="1" type="ORF">MFU01_57420</name>
    <name evidence="2" type="ORF">SAMN05443572_112246</name>
</gene>
<evidence type="ECO:0000313" key="3">
    <source>
        <dbReference type="Proteomes" id="UP000183760"/>
    </source>
</evidence>
<evidence type="ECO:0000313" key="4">
    <source>
        <dbReference type="Proteomes" id="UP000321514"/>
    </source>
</evidence>
<proteinExistence type="predicted"/>
<dbReference type="RefSeq" id="WP_046716785.1">
    <property type="nucleotide sequence ID" value="NZ_BJXR01000040.1"/>
</dbReference>
<organism evidence="1 4">
    <name type="scientific">Myxococcus fulvus</name>
    <dbReference type="NCBI Taxonomy" id="33"/>
    <lineage>
        <taxon>Bacteria</taxon>
        <taxon>Pseudomonadati</taxon>
        <taxon>Myxococcota</taxon>
        <taxon>Myxococcia</taxon>
        <taxon>Myxococcales</taxon>
        <taxon>Cystobacterineae</taxon>
        <taxon>Myxococcaceae</taxon>
        <taxon>Myxococcus</taxon>
    </lineage>
</organism>
<accession>A0A511T959</accession>
<comment type="caution">
    <text evidence="1">The sequence shown here is derived from an EMBL/GenBank/DDBJ whole genome shotgun (WGS) entry which is preliminary data.</text>
</comment>
<dbReference type="OrthoDB" id="9928320at2"/>
<dbReference type="Proteomes" id="UP000321514">
    <property type="component" value="Unassembled WGS sequence"/>
</dbReference>
<evidence type="ECO:0000313" key="2">
    <source>
        <dbReference type="EMBL" id="SEU37807.1"/>
    </source>
</evidence>
<dbReference type="EMBL" id="FOIB01000012">
    <property type="protein sequence ID" value="SEU37807.1"/>
    <property type="molecule type" value="Genomic_DNA"/>
</dbReference>